<dbReference type="InterPro" id="IPR050553">
    <property type="entry name" value="Thioredoxin_ResA/DsbE_sf"/>
</dbReference>
<dbReference type="Gene3D" id="3.40.30.10">
    <property type="entry name" value="Glutaredoxin"/>
    <property type="match status" value="1"/>
</dbReference>
<keyword evidence="3" id="KW-0201">Cytochrome c-type biogenesis</keyword>
<dbReference type="AlphaFoldDB" id="A0A381XJR6"/>
<dbReference type="GO" id="GO:0017004">
    <property type="term" value="P:cytochrome complex assembly"/>
    <property type="evidence" value="ECO:0007669"/>
    <property type="project" value="UniProtKB-KW"/>
</dbReference>
<gene>
    <name evidence="7" type="ORF">METZ01_LOCUS117694</name>
</gene>
<evidence type="ECO:0000256" key="1">
    <source>
        <dbReference type="ARBA" id="ARBA00004196"/>
    </source>
</evidence>
<dbReference type="InterPro" id="IPR036249">
    <property type="entry name" value="Thioredoxin-like_sf"/>
</dbReference>
<reference evidence="7" key="1">
    <citation type="submission" date="2018-05" db="EMBL/GenBank/DDBJ databases">
        <authorList>
            <person name="Lanie J.A."/>
            <person name="Ng W.-L."/>
            <person name="Kazmierczak K.M."/>
            <person name="Andrzejewski T.M."/>
            <person name="Davidsen T.M."/>
            <person name="Wayne K.J."/>
            <person name="Tettelin H."/>
            <person name="Glass J.I."/>
            <person name="Rusch D."/>
            <person name="Podicherti R."/>
            <person name="Tsui H.-C.T."/>
            <person name="Winkler M.E."/>
        </authorList>
    </citation>
    <scope>NUCLEOTIDE SEQUENCE</scope>
</reference>
<accession>A0A381XJR6</accession>
<dbReference type="PANTHER" id="PTHR42852">
    <property type="entry name" value="THIOL:DISULFIDE INTERCHANGE PROTEIN DSBE"/>
    <property type="match status" value="1"/>
</dbReference>
<organism evidence="7">
    <name type="scientific">marine metagenome</name>
    <dbReference type="NCBI Taxonomy" id="408172"/>
    <lineage>
        <taxon>unclassified sequences</taxon>
        <taxon>metagenomes</taxon>
        <taxon>ecological metagenomes</taxon>
    </lineage>
</organism>
<keyword evidence="5" id="KW-0676">Redox-active center</keyword>
<dbReference type="PROSITE" id="PS51352">
    <property type="entry name" value="THIOREDOXIN_2"/>
    <property type="match status" value="1"/>
</dbReference>
<feature type="domain" description="Thioredoxin" evidence="6">
    <location>
        <begin position="21"/>
        <end position="162"/>
    </location>
</feature>
<dbReference type="GO" id="GO:0015036">
    <property type="term" value="F:disulfide oxidoreductase activity"/>
    <property type="evidence" value="ECO:0007669"/>
    <property type="project" value="InterPro"/>
</dbReference>
<dbReference type="EMBL" id="UINC01015389">
    <property type="protein sequence ID" value="SVA64840.1"/>
    <property type="molecule type" value="Genomic_DNA"/>
</dbReference>
<protein>
    <recommendedName>
        <fullName evidence="6">Thioredoxin domain-containing protein</fullName>
    </recommendedName>
</protein>
<keyword evidence="4" id="KW-1015">Disulfide bond</keyword>
<evidence type="ECO:0000256" key="3">
    <source>
        <dbReference type="ARBA" id="ARBA00022748"/>
    </source>
</evidence>
<dbReference type="GO" id="GO:0030288">
    <property type="term" value="C:outer membrane-bounded periplasmic space"/>
    <property type="evidence" value="ECO:0007669"/>
    <property type="project" value="InterPro"/>
</dbReference>
<evidence type="ECO:0000313" key="7">
    <source>
        <dbReference type="EMBL" id="SVA64840.1"/>
    </source>
</evidence>
<name>A0A381XJR6_9ZZZZ</name>
<evidence type="ECO:0000256" key="4">
    <source>
        <dbReference type="ARBA" id="ARBA00023157"/>
    </source>
</evidence>
<dbReference type="InterPro" id="IPR013740">
    <property type="entry name" value="Redoxin"/>
</dbReference>
<dbReference type="NCBIfam" id="TIGR00385">
    <property type="entry name" value="dsbE"/>
    <property type="match status" value="1"/>
</dbReference>
<evidence type="ECO:0000256" key="2">
    <source>
        <dbReference type="ARBA" id="ARBA00007758"/>
    </source>
</evidence>
<comment type="subcellular location">
    <subcellularLocation>
        <location evidence="1">Cell envelope</location>
    </subcellularLocation>
</comment>
<evidence type="ECO:0000256" key="5">
    <source>
        <dbReference type="ARBA" id="ARBA00023284"/>
    </source>
</evidence>
<dbReference type="Pfam" id="PF08534">
    <property type="entry name" value="Redoxin"/>
    <property type="match status" value="1"/>
</dbReference>
<dbReference type="CDD" id="cd03010">
    <property type="entry name" value="TlpA_like_DsbE"/>
    <property type="match status" value="1"/>
</dbReference>
<dbReference type="InterPro" id="IPR013766">
    <property type="entry name" value="Thioredoxin_domain"/>
</dbReference>
<sequence length="162" mass="18763">MMLVFFYFLIIKRDPSELPSVLINQKAPTFKTTTLFDNKPFIFEEESGQQVVIVNFFATWCIPCREEHPYISKLSKEKNIAVIGVNYKDNPQKAIQWLNELGNPYSKVAVDSNGRIGLDWGVYGLPETFIVNENNIILYKQVGPITNEKYDDFYMHVENSLK</sequence>
<dbReference type="SUPFAM" id="SSF52833">
    <property type="entry name" value="Thioredoxin-like"/>
    <property type="match status" value="1"/>
</dbReference>
<proteinExistence type="inferred from homology"/>
<dbReference type="PANTHER" id="PTHR42852:SF6">
    <property type="entry name" value="THIOL:DISULFIDE INTERCHANGE PROTEIN DSBE"/>
    <property type="match status" value="1"/>
</dbReference>
<dbReference type="InterPro" id="IPR004799">
    <property type="entry name" value="Periplasmic_diS_OxRdtase_DsbE"/>
</dbReference>
<comment type="similarity">
    <text evidence="2">Belongs to the thioredoxin family. DsbE subfamily.</text>
</comment>
<evidence type="ECO:0000259" key="6">
    <source>
        <dbReference type="PROSITE" id="PS51352"/>
    </source>
</evidence>